<dbReference type="SUPFAM" id="SSF50494">
    <property type="entry name" value="Trypsin-like serine proteases"/>
    <property type="match status" value="1"/>
</dbReference>
<protein>
    <recommendedName>
        <fullName evidence="4">Trypsin</fullName>
    </recommendedName>
</protein>
<dbReference type="STRING" id="912594.AWC12_26545"/>
<organism evidence="2 3">
    <name type="scientific">Mycolicibacterium iranicum</name>
    <name type="common">Mycobacterium iranicum</name>
    <dbReference type="NCBI Taxonomy" id="912594"/>
    <lineage>
        <taxon>Bacteria</taxon>
        <taxon>Bacillati</taxon>
        <taxon>Actinomycetota</taxon>
        <taxon>Actinomycetes</taxon>
        <taxon>Mycobacteriales</taxon>
        <taxon>Mycobacteriaceae</taxon>
        <taxon>Mycolicibacterium</taxon>
    </lineage>
</organism>
<dbReference type="RefSeq" id="WP_064285412.1">
    <property type="nucleotide sequence ID" value="NZ_LWCS01000098.1"/>
</dbReference>
<dbReference type="InterPro" id="IPR009003">
    <property type="entry name" value="Peptidase_S1_PA"/>
</dbReference>
<evidence type="ECO:0008006" key="4">
    <source>
        <dbReference type="Google" id="ProtNLM"/>
    </source>
</evidence>
<dbReference type="eggNOG" id="ENOG5030I04">
    <property type="taxonomic scope" value="Bacteria"/>
</dbReference>
<accession>A0A178LB42</accession>
<proteinExistence type="predicted"/>
<dbReference type="Proteomes" id="UP000078396">
    <property type="component" value="Unassembled WGS sequence"/>
</dbReference>
<evidence type="ECO:0000313" key="3">
    <source>
        <dbReference type="Proteomes" id="UP000078396"/>
    </source>
</evidence>
<keyword evidence="1" id="KW-0732">Signal</keyword>
<evidence type="ECO:0000256" key="1">
    <source>
        <dbReference type="SAM" id="SignalP"/>
    </source>
</evidence>
<dbReference type="OrthoDB" id="4519518at2"/>
<dbReference type="EMBL" id="LWCS01000098">
    <property type="protein sequence ID" value="OAN26414.1"/>
    <property type="molecule type" value="Genomic_DNA"/>
</dbReference>
<dbReference type="Gene3D" id="2.40.10.10">
    <property type="entry name" value="Trypsin-like serine proteases"/>
    <property type="match status" value="2"/>
</dbReference>
<feature type="signal peptide" evidence="1">
    <location>
        <begin position="1"/>
        <end position="40"/>
    </location>
</feature>
<evidence type="ECO:0000313" key="2">
    <source>
        <dbReference type="EMBL" id="OAN26414.1"/>
    </source>
</evidence>
<comment type="caution">
    <text evidence="2">The sequence shown here is derived from an EMBL/GenBank/DDBJ whole genome shotgun (WGS) entry which is preliminary data.</text>
</comment>
<dbReference type="AlphaFoldDB" id="A0A178LB42"/>
<name>A0A178LB42_MYCIR</name>
<gene>
    <name evidence="2" type="ORF">A4X20_12200</name>
</gene>
<sequence>MSFSGSVSTSARSPRRPLQLLLALFAPLFLVVLSSPAAHAQPGVLVFPGMEIHQDTVLCTLGYVDPQTRIAYTAGHCRASGTVSDKFGAPIGTQGTFRDNTPDGMTVDTNHQITDWEVIHLHPGVMVNNVLPGGKVLVTDPGVLPANGMPVCHFGVVTGESCGTIESVNNGWFTMANGVVSRKGDSGGPVYTTLPDGRTVLIGLFNSTWGTFPAAISWQAASQQAQADTISAASAQLPPVAP</sequence>
<dbReference type="InterPro" id="IPR043504">
    <property type="entry name" value="Peptidase_S1_PA_chymotrypsin"/>
</dbReference>
<feature type="chain" id="PRO_5008090902" description="Trypsin" evidence="1">
    <location>
        <begin position="41"/>
        <end position="242"/>
    </location>
</feature>
<reference evidence="2 3" key="1">
    <citation type="submission" date="2016-04" db="EMBL/GenBank/DDBJ databases">
        <title>Draft Genome Sequences of Staphylococcus capitis Strain H36, S. capitis Strain H65, S. cohnii Strain H62, S. hominis Strain H69, Mycobacterium iranicum Strain H39, Plantibacter sp. Strain H53, Pseudomonas oryzihabitans Strain H72, and Microbacterium sp. Strain H83, isolated from residential settings.</title>
        <authorList>
            <person name="Lymperopoulou D."/>
            <person name="Adams R.I."/>
            <person name="Lindow S."/>
            <person name="Coil D.A."/>
            <person name="Jospin G."/>
            <person name="Eisen J.A."/>
        </authorList>
    </citation>
    <scope>NUCLEOTIDE SEQUENCE [LARGE SCALE GENOMIC DNA]</scope>
    <source>
        <strain evidence="2 3">H39</strain>
    </source>
</reference>